<evidence type="ECO:0000256" key="3">
    <source>
        <dbReference type="ARBA" id="ARBA00022771"/>
    </source>
</evidence>
<keyword evidence="4" id="KW-0862">Zinc</keyword>
<organism evidence="6 7">
    <name type="scientific">Phialocephala subalpina</name>
    <dbReference type="NCBI Taxonomy" id="576137"/>
    <lineage>
        <taxon>Eukaryota</taxon>
        <taxon>Fungi</taxon>
        <taxon>Dikarya</taxon>
        <taxon>Ascomycota</taxon>
        <taxon>Pezizomycotina</taxon>
        <taxon>Leotiomycetes</taxon>
        <taxon>Helotiales</taxon>
        <taxon>Mollisiaceae</taxon>
        <taxon>Phialocephala</taxon>
        <taxon>Phialocephala fortinii species complex</taxon>
    </lineage>
</organism>
<protein>
    <recommendedName>
        <fullName evidence="8">HAT C-terminal dimerisation domain-containing protein</fullName>
    </recommendedName>
</protein>
<proteinExistence type="predicted"/>
<gene>
    <name evidence="6" type="ORF">PAC_20205</name>
</gene>
<evidence type="ECO:0000256" key="5">
    <source>
        <dbReference type="ARBA" id="ARBA00023242"/>
    </source>
</evidence>
<dbReference type="GO" id="GO:0008270">
    <property type="term" value="F:zinc ion binding"/>
    <property type="evidence" value="ECO:0007669"/>
    <property type="project" value="UniProtKB-KW"/>
</dbReference>
<keyword evidence="3" id="KW-0863">Zinc-finger</keyword>
<dbReference type="SUPFAM" id="SSF53098">
    <property type="entry name" value="Ribonuclease H-like"/>
    <property type="match status" value="1"/>
</dbReference>
<dbReference type="InterPro" id="IPR012337">
    <property type="entry name" value="RNaseH-like_sf"/>
</dbReference>
<dbReference type="GO" id="GO:0005634">
    <property type="term" value="C:nucleus"/>
    <property type="evidence" value="ECO:0007669"/>
    <property type="project" value="UniProtKB-SubCell"/>
</dbReference>
<evidence type="ECO:0008006" key="8">
    <source>
        <dbReference type="Google" id="ProtNLM"/>
    </source>
</evidence>
<sequence length="395" mass="46208">MLKTELNYLFLSKEKIIKEEIEEQKLTNGGFSLTLDAWTAINQDAYLGITIITRDNASSNDSLINSFRLHYSYENIKFEGDIPCMAHVLNLVVQDILKALIKDDYDLLNNNNGFEIDNDLPNNIIIDNFNYSIWKKIRKIIINLRYSQENARILKAQIEAQKIENPRIPQLDQKTRWSLTAKMLQDFLHLIKAINATIELSETKAFKDNKLKLSENEIEYLRKYLKIFEIFIKATTKLQAEKYPTIYYLIPMVYDIYNKLNRVKEELNNPTFSAVINKGIAKLRSYIPNKGNIQESNKSLYMALILDPRIRRSRLQAAGLSRGQEADTYNKLYADYQSYKRDYLNQLPPIQVAQDLNLNNNDNDLDIYLENELEDDMDELDTYLQERSSVRIDLN</sequence>
<reference evidence="6 7" key="1">
    <citation type="submission" date="2016-03" db="EMBL/GenBank/DDBJ databases">
        <authorList>
            <person name="Ploux O."/>
        </authorList>
    </citation>
    <scope>NUCLEOTIDE SEQUENCE [LARGE SCALE GENOMIC DNA]</scope>
    <source>
        <strain evidence="6 7">UAMH 11012</strain>
    </source>
</reference>
<evidence type="ECO:0000256" key="4">
    <source>
        <dbReference type="ARBA" id="ARBA00022833"/>
    </source>
</evidence>
<dbReference type="PANTHER" id="PTHR46481">
    <property type="entry name" value="ZINC FINGER BED DOMAIN-CONTAINING PROTEIN 4"/>
    <property type="match status" value="1"/>
</dbReference>
<dbReference type="InterPro" id="IPR052035">
    <property type="entry name" value="ZnF_BED_domain_contain"/>
</dbReference>
<dbReference type="AlphaFoldDB" id="A0A1L7XZ07"/>
<keyword evidence="5" id="KW-0539">Nucleus</keyword>
<accession>A0A1L7XZ07</accession>
<evidence type="ECO:0000313" key="7">
    <source>
        <dbReference type="Proteomes" id="UP000184330"/>
    </source>
</evidence>
<evidence type="ECO:0000256" key="1">
    <source>
        <dbReference type="ARBA" id="ARBA00004123"/>
    </source>
</evidence>
<evidence type="ECO:0000313" key="6">
    <source>
        <dbReference type="EMBL" id="CZR70301.1"/>
    </source>
</evidence>
<keyword evidence="2" id="KW-0479">Metal-binding</keyword>
<name>A0A1L7XZ07_9HELO</name>
<comment type="subcellular location">
    <subcellularLocation>
        <location evidence="1">Nucleus</location>
    </subcellularLocation>
</comment>
<dbReference type="Proteomes" id="UP000184330">
    <property type="component" value="Unassembled WGS sequence"/>
</dbReference>
<evidence type="ECO:0000256" key="2">
    <source>
        <dbReference type="ARBA" id="ARBA00022723"/>
    </source>
</evidence>
<dbReference type="EMBL" id="FJOG01000195">
    <property type="protein sequence ID" value="CZR70301.1"/>
    <property type="molecule type" value="Genomic_DNA"/>
</dbReference>
<dbReference type="PANTHER" id="PTHR46481:SF10">
    <property type="entry name" value="ZINC FINGER BED DOMAIN-CONTAINING PROTEIN 39"/>
    <property type="match status" value="1"/>
</dbReference>
<keyword evidence="7" id="KW-1185">Reference proteome</keyword>
<dbReference type="OrthoDB" id="3559562at2759"/>